<proteinExistence type="predicted"/>
<name>A0A1R2BIW2_9CILI</name>
<sequence length="83" mass="10079">MSWNFFDSWKSKRSSEKPIKCNEKEMADQESKCKKIYSVWQECVDNCGFNDPVCREKHLDKYYKCVTIQNRMKTYLLDQDLHK</sequence>
<gene>
    <name evidence="1" type="ORF">SteCoe_23876</name>
</gene>
<reference evidence="1 2" key="1">
    <citation type="submission" date="2016-11" db="EMBL/GenBank/DDBJ databases">
        <title>The macronuclear genome of Stentor coeruleus: a giant cell with tiny introns.</title>
        <authorList>
            <person name="Slabodnick M."/>
            <person name="Ruby J.G."/>
            <person name="Reiff S.B."/>
            <person name="Swart E.C."/>
            <person name="Gosai S."/>
            <person name="Prabakaran S."/>
            <person name="Witkowska E."/>
            <person name="Larue G.E."/>
            <person name="Fisher S."/>
            <person name="Freeman R.M."/>
            <person name="Gunawardena J."/>
            <person name="Chu W."/>
            <person name="Stover N.A."/>
            <person name="Gregory B.D."/>
            <person name="Nowacki M."/>
            <person name="Derisi J."/>
            <person name="Roy S.W."/>
            <person name="Marshall W.F."/>
            <person name="Sood P."/>
        </authorList>
    </citation>
    <scope>NUCLEOTIDE SEQUENCE [LARGE SCALE GENOMIC DNA]</scope>
    <source>
        <strain evidence="1">WM001</strain>
    </source>
</reference>
<protein>
    <submittedName>
        <fullName evidence="1">Uncharacterized protein</fullName>
    </submittedName>
</protein>
<dbReference type="AlphaFoldDB" id="A0A1R2BIW2"/>
<keyword evidence="2" id="KW-1185">Reference proteome</keyword>
<accession>A0A1R2BIW2</accession>
<dbReference type="OrthoDB" id="10364455at2759"/>
<organism evidence="1 2">
    <name type="scientific">Stentor coeruleus</name>
    <dbReference type="NCBI Taxonomy" id="5963"/>
    <lineage>
        <taxon>Eukaryota</taxon>
        <taxon>Sar</taxon>
        <taxon>Alveolata</taxon>
        <taxon>Ciliophora</taxon>
        <taxon>Postciliodesmatophora</taxon>
        <taxon>Heterotrichea</taxon>
        <taxon>Heterotrichida</taxon>
        <taxon>Stentoridae</taxon>
        <taxon>Stentor</taxon>
    </lineage>
</organism>
<dbReference type="EMBL" id="MPUH01000616">
    <property type="protein sequence ID" value="OMJ76681.1"/>
    <property type="molecule type" value="Genomic_DNA"/>
</dbReference>
<evidence type="ECO:0000313" key="2">
    <source>
        <dbReference type="Proteomes" id="UP000187209"/>
    </source>
</evidence>
<evidence type="ECO:0000313" key="1">
    <source>
        <dbReference type="EMBL" id="OMJ76681.1"/>
    </source>
</evidence>
<comment type="caution">
    <text evidence="1">The sequence shown here is derived from an EMBL/GenBank/DDBJ whole genome shotgun (WGS) entry which is preliminary data.</text>
</comment>
<dbReference type="Proteomes" id="UP000187209">
    <property type="component" value="Unassembled WGS sequence"/>
</dbReference>